<keyword evidence="1 2" id="KW-0479">Metal-binding</keyword>
<dbReference type="PROSITE" id="PS51864">
    <property type="entry name" value="ASTACIN"/>
    <property type="match status" value="1"/>
</dbReference>
<dbReference type="GO" id="GO:0004222">
    <property type="term" value="F:metalloendopeptidase activity"/>
    <property type="evidence" value="ECO:0007669"/>
    <property type="project" value="UniProtKB-UniRule"/>
</dbReference>
<evidence type="ECO:0000256" key="2">
    <source>
        <dbReference type="RuleBase" id="RU361183"/>
    </source>
</evidence>
<feature type="active site" evidence="1">
    <location>
        <position position="206"/>
    </location>
</feature>
<name>A0A8D8QWK1_9HEMI</name>
<dbReference type="InterPro" id="IPR006026">
    <property type="entry name" value="Peptidase_Metallo"/>
</dbReference>
<reference evidence="4" key="1">
    <citation type="submission" date="2021-05" db="EMBL/GenBank/DDBJ databases">
        <authorList>
            <person name="Alioto T."/>
            <person name="Alioto T."/>
            <person name="Gomez Garrido J."/>
        </authorList>
    </citation>
    <scope>NUCLEOTIDE SEQUENCE</scope>
</reference>
<feature type="binding site" evidence="1">
    <location>
        <position position="205"/>
    </location>
    <ligand>
        <name>Zn(2+)</name>
        <dbReference type="ChEBI" id="CHEBI:29105"/>
        <note>catalytic</note>
    </ligand>
</feature>
<sequence length="326" mass="37486">MAPQANDLQKYNPGIICRILLTLCTACIQTVGTRSVLNSPSSVLNLPTIPDKVTPMLPETFQLSDENLSLLQDNENDPETKPGLFQGDMALNDEVYNYWRVGLRWDVFPEKLWKNRTVPYVISPLYDTESYITIYKAITTINFMTCVKFVPWDGKAKDYLLIWPIKYPAGCWSYVGRYGGPQIVSLEPPDINSDNCIGSEGRPMHELLHALGLFHEQSRSDRDKFVKINLDNVIPAFKNNFNKQSLKNTTYKFEYDYDSIMHYGPYFFSANKSKPTITPKHSASRMGQRKMMSKTDCLKINDLYGCLGKSPFYRRKYYTMCNYLGL</sequence>
<feature type="domain" description="Peptidase M12A" evidence="3">
    <location>
        <begin position="101"/>
        <end position="307"/>
    </location>
</feature>
<comment type="cofactor">
    <cofactor evidence="1 2">
        <name>Zn(2+)</name>
        <dbReference type="ChEBI" id="CHEBI:29105"/>
    </cofactor>
    <text evidence="1 2">Binds 1 zinc ion per subunit.</text>
</comment>
<dbReference type="InterPro" id="IPR001506">
    <property type="entry name" value="Peptidase_M12A"/>
</dbReference>
<dbReference type="EC" id="3.4.24.-" evidence="2"/>
<keyword evidence="1 2" id="KW-0378">Hydrolase</keyword>
<comment type="caution">
    <text evidence="1">Lacks conserved residue(s) required for the propagation of feature annotation.</text>
</comment>
<feature type="binding site" evidence="1">
    <location>
        <position position="215"/>
    </location>
    <ligand>
        <name>Zn(2+)</name>
        <dbReference type="ChEBI" id="CHEBI:29105"/>
        <note>catalytic</note>
    </ligand>
</feature>
<dbReference type="PANTHER" id="PTHR10127:SF859">
    <property type="entry name" value="METALLOENDOPEPTIDASE"/>
    <property type="match status" value="1"/>
</dbReference>
<evidence type="ECO:0000313" key="4">
    <source>
        <dbReference type="EMBL" id="CAG6639729.1"/>
    </source>
</evidence>
<evidence type="ECO:0000259" key="3">
    <source>
        <dbReference type="PROSITE" id="PS51864"/>
    </source>
</evidence>
<dbReference type="GO" id="GO:0008270">
    <property type="term" value="F:zinc ion binding"/>
    <property type="evidence" value="ECO:0007669"/>
    <property type="project" value="UniProtKB-UniRule"/>
</dbReference>
<keyword evidence="1 2" id="KW-0862">Zinc</keyword>
<keyword evidence="1 2" id="KW-0482">Metalloprotease</keyword>
<feature type="binding site" evidence="1">
    <location>
        <position position="209"/>
    </location>
    <ligand>
        <name>Zn(2+)</name>
        <dbReference type="ChEBI" id="CHEBI:29105"/>
        <note>catalytic</note>
    </ligand>
</feature>
<protein>
    <recommendedName>
        <fullName evidence="2">Metalloendopeptidase</fullName>
        <ecNumber evidence="2">3.4.24.-</ecNumber>
    </recommendedName>
</protein>
<dbReference type="CDD" id="cd04280">
    <property type="entry name" value="ZnMc_astacin_like"/>
    <property type="match status" value="1"/>
</dbReference>
<dbReference type="PANTHER" id="PTHR10127">
    <property type="entry name" value="DISCOIDIN, CUB, EGF, LAMININ , AND ZINC METALLOPROTEASE DOMAIN CONTAINING"/>
    <property type="match status" value="1"/>
</dbReference>
<dbReference type="Gene3D" id="3.40.390.10">
    <property type="entry name" value="Collagenase (Catalytic Domain)"/>
    <property type="match status" value="1"/>
</dbReference>
<dbReference type="InterPro" id="IPR024079">
    <property type="entry name" value="MetalloPept_cat_dom_sf"/>
</dbReference>
<evidence type="ECO:0000256" key="1">
    <source>
        <dbReference type="PROSITE-ProRule" id="PRU01211"/>
    </source>
</evidence>
<dbReference type="GO" id="GO:0006508">
    <property type="term" value="P:proteolysis"/>
    <property type="evidence" value="ECO:0007669"/>
    <property type="project" value="UniProtKB-KW"/>
</dbReference>
<dbReference type="Pfam" id="PF01400">
    <property type="entry name" value="Astacin"/>
    <property type="match status" value="1"/>
</dbReference>
<organism evidence="4">
    <name type="scientific">Cacopsylla melanoneura</name>
    <dbReference type="NCBI Taxonomy" id="428564"/>
    <lineage>
        <taxon>Eukaryota</taxon>
        <taxon>Metazoa</taxon>
        <taxon>Ecdysozoa</taxon>
        <taxon>Arthropoda</taxon>
        <taxon>Hexapoda</taxon>
        <taxon>Insecta</taxon>
        <taxon>Pterygota</taxon>
        <taxon>Neoptera</taxon>
        <taxon>Paraneoptera</taxon>
        <taxon>Hemiptera</taxon>
        <taxon>Sternorrhyncha</taxon>
        <taxon>Psylloidea</taxon>
        <taxon>Psyllidae</taxon>
        <taxon>Psyllinae</taxon>
        <taxon>Cacopsylla</taxon>
    </lineage>
</organism>
<dbReference type="FunFam" id="3.40.390.10:FF:000042">
    <property type="entry name" value="Metalloendopeptidase"/>
    <property type="match status" value="1"/>
</dbReference>
<dbReference type="EMBL" id="HBUF01108663">
    <property type="protein sequence ID" value="CAG6639729.1"/>
    <property type="molecule type" value="Transcribed_RNA"/>
</dbReference>
<dbReference type="SMART" id="SM00235">
    <property type="entry name" value="ZnMc"/>
    <property type="match status" value="1"/>
</dbReference>
<dbReference type="SUPFAM" id="SSF55486">
    <property type="entry name" value="Metalloproteases ('zincins'), catalytic domain"/>
    <property type="match status" value="1"/>
</dbReference>
<dbReference type="AlphaFoldDB" id="A0A8D8QWK1"/>
<dbReference type="InterPro" id="IPR034035">
    <property type="entry name" value="Astacin-like_dom"/>
</dbReference>
<accession>A0A8D8QWK1</accession>
<dbReference type="PRINTS" id="PR00480">
    <property type="entry name" value="ASTACIN"/>
</dbReference>
<proteinExistence type="predicted"/>
<keyword evidence="1 2" id="KW-0645">Protease</keyword>